<gene>
    <name evidence="2" type="ORF">P3T76_000067</name>
</gene>
<sequence length="189" mass="21597">MDVLMSWLERNGEEYCQSKRKIDMVEQLCEEMATNGIYGLSIATIRSQLCRLKSGVQMKAEGRGCNSLDVNRYYDRLLFLLFDDDERDQMHERATTEQETEPKASPVVAKSTTTAEKREIEKTSVPSTTKRRGGTVEASLPGTNSETIDPMLDTTEIRRRFELLCARQELQQRGIDPETIDTFLPLSHK</sequence>
<dbReference type="Proteomes" id="UP001259832">
    <property type="component" value="Unassembled WGS sequence"/>
</dbReference>
<protein>
    <submittedName>
        <fullName evidence="2">Uncharacterized protein</fullName>
    </submittedName>
</protein>
<evidence type="ECO:0000313" key="2">
    <source>
        <dbReference type="EMBL" id="KAK1947777.1"/>
    </source>
</evidence>
<evidence type="ECO:0000256" key="1">
    <source>
        <dbReference type="SAM" id="MobiDB-lite"/>
    </source>
</evidence>
<feature type="region of interest" description="Disordered" evidence="1">
    <location>
        <begin position="90"/>
        <end position="149"/>
    </location>
</feature>
<comment type="caution">
    <text evidence="2">The sequence shown here is derived from an EMBL/GenBank/DDBJ whole genome shotgun (WGS) entry which is preliminary data.</text>
</comment>
<accession>A0AAD9GZX6</accession>
<evidence type="ECO:0000313" key="3">
    <source>
        <dbReference type="Proteomes" id="UP001259832"/>
    </source>
</evidence>
<feature type="compositionally biased region" description="Basic and acidic residues" evidence="1">
    <location>
        <begin position="90"/>
        <end position="102"/>
    </location>
</feature>
<name>A0AAD9GZX6_9STRA</name>
<organism evidence="2 3">
    <name type="scientific">Phytophthora citrophthora</name>
    <dbReference type="NCBI Taxonomy" id="4793"/>
    <lineage>
        <taxon>Eukaryota</taxon>
        <taxon>Sar</taxon>
        <taxon>Stramenopiles</taxon>
        <taxon>Oomycota</taxon>
        <taxon>Peronosporomycetes</taxon>
        <taxon>Peronosporales</taxon>
        <taxon>Peronosporaceae</taxon>
        <taxon>Phytophthora</taxon>
    </lineage>
</organism>
<proteinExistence type="predicted"/>
<dbReference type="AlphaFoldDB" id="A0AAD9GZX6"/>
<reference evidence="2" key="1">
    <citation type="submission" date="2023-08" db="EMBL/GenBank/DDBJ databases">
        <title>Reference Genome Resource for the Citrus Pathogen Phytophthora citrophthora.</title>
        <authorList>
            <person name="Moller H."/>
            <person name="Coetzee B."/>
            <person name="Rose L.J."/>
            <person name="Van Niekerk J.M."/>
        </authorList>
    </citation>
    <scope>NUCLEOTIDE SEQUENCE</scope>
    <source>
        <strain evidence="2">STE-U-9442</strain>
    </source>
</reference>
<keyword evidence="3" id="KW-1185">Reference proteome</keyword>
<dbReference type="EMBL" id="JASMQC010000001">
    <property type="protein sequence ID" value="KAK1947777.1"/>
    <property type="molecule type" value="Genomic_DNA"/>
</dbReference>